<feature type="binding site" evidence="5">
    <location>
        <position position="337"/>
    </location>
    <ligand>
        <name>Zn(2+)</name>
        <dbReference type="ChEBI" id="CHEBI:29105"/>
        <note>catalytic</note>
    </ligand>
</feature>
<dbReference type="Gene3D" id="3.40.390.10">
    <property type="entry name" value="Collagenase (Catalytic Domain)"/>
    <property type="match status" value="1"/>
</dbReference>
<dbReference type="InterPro" id="IPR024079">
    <property type="entry name" value="MetalloPept_cat_dom_sf"/>
</dbReference>
<evidence type="ECO:0000259" key="6">
    <source>
        <dbReference type="PROSITE" id="PS50215"/>
    </source>
</evidence>
<dbReference type="InterPro" id="IPR001590">
    <property type="entry name" value="Peptidase_M12B"/>
</dbReference>
<keyword evidence="5" id="KW-0479">Metal-binding</keyword>
<feature type="binding site" evidence="5">
    <location>
        <position position="343"/>
    </location>
    <ligand>
        <name>Zn(2+)</name>
        <dbReference type="ChEBI" id="CHEBI:29105"/>
        <note>catalytic</note>
    </ligand>
</feature>
<comment type="caution">
    <text evidence="5">Lacks conserved residue(s) required for the propagation of feature annotation.</text>
</comment>
<evidence type="ECO:0000313" key="7">
    <source>
        <dbReference type="EMBL" id="AEO35716.1"/>
    </source>
</evidence>
<dbReference type="SUPFAM" id="SSF55486">
    <property type="entry name" value="Metalloproteases ('zincins'), catalytic domain"/>
    <property type="match status" value="1"/>
</dbReference>
<protein>
    <recommendedName>
        <fullName evidence="6">Peptidase M12B domain-containing protein</fullName>
    </recommendedName>
</protein>
<proteinExistence type="evidence at transcript level"/>
<organism evidence="7">
    <name type="scientific">Amblyomma maculatum</name>
    <name type="common">Gulf Coast tick</name>
    <dbReference type="NCBI Taxonomy" id="34609"/>
    <lineage>
        <taxon>Eukaryota</taxon>
        <taxon>Metazoa</taxon>
        <taxon>Ecdysozoa</taxon>
        <taxon>Arthropoda</taxon>
        <taxon>Chelicerata</taxon>
        <taxon>Arachnida</taxon>
        <taxon>Acari</taxon>
        <taxon>Parasitiformes</taxon>
        <taxon>Ixodida</taxon>
        <taxon>Ixodoidea</taxon>
        <taxon>Ixodidae</taxon>
        <taxon>Amblyomminae</taxon>
        <taxon>Amblyomma</taxon>
    </lineage>
</organism>
<dbReference type="AlphaFoldDB" id="G3MQE8"/>
<keyword evidence="3 5" id="KW-0862">Zinc</keyword>
<feature type="active site" evidence="5">
    <location>
        <position position="334"/>
    </location>
</feature>
<dbReference type="Pfam" id="PF13688">
    <property type="entry name" value="Reprolysin_5"/>
    <property type="match status" value="1"/>
</dbReference>
<evidence type="ECO:0000256" key="4">
    <source>
        <dbReference type="ARBA" id="ARBA00023049"/>
    </source>
</evidence>
<keyword evidence="1" id="KW-0645">Protease</keyword>
<evidence type="ECO:0000256" key="5">
    <source>
        <dbReference type="PROSITE-ProRule" id="PRU00276"/>
    </source>
</evidence>
<feature type="binding site" evidence="5">
    <location>
        <position position="333"/>
    </location>
    <ligand>
        <name>Zn(2+)</name>
        <dbReference type="ChEBI" id="CHEBI:29105"/>
        <note>catalytic</note>
    </ligand>
</feature>
<keyword evidence="2" id="KW-0378">Hydrolase</keyword>
<evidence type="ECO:0000256" key="2">
    <source>
        <dbReference type="ARBA" id="ARBA00022801"/>
    </source>
</evidence>
<name>G3MQE8_AMBMU</name>
<dbReference type="GO" id="GO:0004222">
    <property type="term" value="F:metalloendopeptidase activity"/>
    <property type="evidence" value="ECO:0007669"/>
    <property type="project" value="InterPro"/>
</dbReference>
<sequence length="566" mass="64102">MEQLFWRKSFIWYVSGLICVFAPNTESLKLPYGHSLVFPHVIHSRSDNISKTLKITKTLTLNLEKSSVLDKELLLRTYEGPLMRHTYIDGEMLEEDLYHESQKFASVMVSEENGLKVEGVLGPKLRIKPWFQDSAVGKTFPHIVYEIEDDTIHERKGGSWDKMAMHFTPRESYPQGAEVPKAGYPEILIAVDNTLRVEFHSEEELLKYVIILVNSMNVRYLTISKPSVQLKLRAIEIFNAKDDYSLFYIVDDVAVAYPSLEKLRDYVYYNPSKYSEYDLVFLFTGKDLVSRRGRGWERSIQGIAFIGGACGYEKVALGEDRAGTHKGVRVGAHEIGHLLGCPHDGYAYGRFSSEGCQKNGGFIMSYVERDSQSMKFSKCCNEMIRKMVISPEGKCLREKNVRRKIEKSRFPKKLPGDVVNRDKICKLAFPDVPETHFMVGSNGDAQCHARCFMPERLFGSDTFRYAFLFDNSPCNASEGRQTRPVKGLRSAAPFIETLPSVQLVVSTLSDHRDIQYTHNIYTNAFGVRYIRPAEMSSSTTGAAVSASAGPVECGTQKCWEAAGKHR</sequence>
<keyword evidence="4" id="KW-0482">Metalloprotease</keyword>
<accession>G3MQE8</accession>
<dbReference type="PANTHER" id="PTHR11905:SF159">
    <property type="entry name" value="ADAM METALLOPROTEASE"/>
    <property type="match status" value="1"/>
</dbReference>
<dbReference type="PANTHER" id="PTHR11905">
    <property type="entry name" value="ADAM A DISINTEGRIN AND METALLOPROTEASE DOMAIN"/>
    <property type="match status" value="1"/>
</dbReference>
<evidence type="ECO:0000256" key="3">
    <source>
        <dbReference type="ARBA" id="ARBA00022833"/>
    </source>
</evidence>
<dbReference type="EMBL" id="JO844099">
    <property type="protein sequence ID" value="AEO35716.1"/>
    <property type="molecule type" value="mRNA"/>
</dbReference>
<dbReference type="PROSITE" id="PS50215">
    <property type="entry name" value="ADAM_MEPRO"/>
    <property type="match status" value="1"/>
</dbReference>
<reference evidence="7" key="1">
    <citation type="journal article" date="2011" name="PLoS ONE">
        <title>A deep insight into the sialotranscriptome of the gulf coast tick, Amblyomma maculatum.</title>
        <authorList>
            <person name="Karim S."/>
            <person name="Singh P."/>
            <person name="Ribeiro J.M."/>
        </authorList>
    </citation>
    <scope>NUCLEOTIDE SEQUENCE</scope>
    <source>
        <tissue evidence="7">Salivary gland</tissue>
    </source>
</reference>
<dbReference type="GO" id="GO:0006509">
    <property type="term" value="P:membrane protein ectodomain proteolysis"/>
    <property type="evidence" value="ECO:0007669"/>
    <property type="project" value="TreeGrafter"/>
</dbReference>
<feature type="domain" description="Peptidase M12B" evidence="6">
    <location>
        <begin position="183"/>
        <end position="400"/>
    </location>
</feature>
<dbReference type="GO" id="GO:0046872">
    <property type="term" value="F:metal ion binding"/>
    <property type="evidence" value="ECO:0007669"/>
    <property type="project" value="UniProtKB-KW"/>
</dbReference>
<evidence type="ECO:0000256" key="1">
    <source>
        <dbReference type="ARBA" id="ARBA00022670"/>
    </source>
</evidence>